<evidence type="ECO:0000256" key="1">
    <source>
        <dbReference type="SAM" id="MobiDB-lite"/>
    </source>
</evidence>
<dbReference type="EMBL" id="JANIIK010000046">
    <property type="protein sequence ID" value="KAJ3602059.1"/>
    <property type="molecule type" value="Genomic_DNA"/>
</dbReference>
<gene>
    <name evidence="2" type="ORF">NHX12_029819</name>
</gene>
<reference evidence="2" key="1">
    <citation type="submission" date="2022-07" db="EMBL/GenBank/DDBJ databases">
        <title>Chromosome-level genome of Muraenolepis orangiensis.</title>
        <authorList>
            <person name="Kim J."/>
        </authorList>
    </citation>
    <scope>NUCLEOTIDE SEQUENCE</scope>
    <source>
        <strain evidence="2">KU_S4_2022</strain>
        <tissue evidence="2">Muscle</tissue>
    </source>
</reference>
<feature type="compositionally biased region" description="Pro residues" evidence="1">
    <location>
        <begin position="82"/>
        <end position="97"/>
    </location>
</feature>
<feature type="region of interest" description="Disordered" evidence="1">
    <location>
        <begin position="1"/>
        <end position="22"/>
    </location>
</feature>
<feature type="compositionally biased region" description="Polar residues" evidence="1">
    <location>
        <begin position="1"/>
        <end position="11"/>
    </location>
</feature>
<dbReference type="AlphaFoldDB" id="A0A9Q0E6Y7"/>
<accession>A0A9Q0E6Y7</accession>
<evidence type="ECO:0000313" key="3">
    <source>
        <dbReference type="Proteomes" id="UP001148018"/>
    </source>
</evidence>
<proteinExistence type="predicted"/>
<organism evidence="2 3">
    <name type="scientific">Muraenolepis orangiensis</name>
    <name type="common">Patagonian moray cod</name>
    <dbReference type="NCBI Taxonomy" id="630683"/>
    <lineage>
        <taxon>Eukaryota</taxon>
        <taxon>Metazoa</taxon>
        <taxon>Chordata</taxon>
        <taxon>Craniata</taxon>
        <taxon>Vertebrata</taxon>
        <taxon>Euteleostomi</taxon>
        <taxon>Actinopterygii</taxon>
        <taxon>Neopterygii</taxon>
        <taxon>Teleostei</taxon>
        <taxon>Neoteleostei</taxon>
        <taxon>Acanthomorphata</taxon>
        <taxon>Zeiogadaria</taxon>
        <taxon>Gadariae</taxon>
        <taxon>Gadiformes</taxon>
        <taxon>Muraenolepidoidei</taxon>
        <taxon>Muraenolepididae</taxon>
        <taxon>Muraenolepis</taxon>
    </lineage>
</organism>
<sequence>MCSPVNSTSQSTPPPSWLAPLPFSPRNLNYDGVCTFPLTVPSLSSNPLCLPWSPPRPPSPRLPVSSSSTAAAAAATVDEPSTVPPPPPPPPRLPPPAVEEESHGSPGERSTTPEVQDTVKEGGPLK</sequence>
<protein>
    <submittedName>
        <fullName evidence="2">Uncharacterized protein</fullName>
    </submittedName>
</protein>
<comment type="caution">
    <text evidence="2">The sequence shown here is derived from an EMBL/GenBank/DDBJ whole genome shotgun (WGS) entry which is preliminary data.</text>
</comment>
<feature type="non-terminal residue" evidence="2">
    <location>
        <position position="126"/>
    </location>
</feature>
<dbReference type="Proteomes" id="UP001148018">
    <property type="component" value="Unassembled WGS sequence"/>
</dbReference>
<feature type="region of interest" description="Disordered" evidence="1">
    <location>
        <begin position="45"/>
        <end position="126"/>
    </location>
</feature>
<feature type="compositionally biased region" description="Low complexity" evidence="1">
    <location>
        <begin position="62"/>
        <end position="76"/>
    </location>
</feature>
<name>A0A9Q0E6Y7_9TELE</name>
<keyword evidence="3" id="KW-1185">Reference proteome</keyword>
<feature type="compositionally biased region" description="Pro residues" evidence="1">
    <location>
        <begin position="52"/>
        <end position="61"/>
    </location>
</feature>
<evidence type="ECO:0000313" key="2">
    <source>
        <dbReference type="EMBL" id="KAJ3602059.1"/>
    </source>
</evidence>